<keyword evidence="5" id="KW-0121">Carboxypeptidase</keyword>
<keyword evidence="3" id="KW-0170">Cobalt</keyword>
<keyword evidence="5" id="KW-0645">Protease</keyword>
<evidence type="ECO:0000313" key="5">
    <source>
        <dbReference type="EMBL" id="VEH66285.1"/>
    </source>
</evidence>
<evidence type="ECO:0000313" key="6">
    <source>
        <dbReference type="Proteomes" id="UP000278733"/>
    </source>
</evidence>
<dbReference type="AlphaFoldDB" id="A0A3S4VDD5"/>
<dbReference type="Gene3D" id="3.30.70.360">
    <property type="match status" value="1"/>
</dbReference>
<sequence>MDLSKYTIGIYLNSHEENGSLYAKESISEYARKARYCFVMEPAREDGSMVSTRKGMVTYQIEFHGVAAHAGNCPERGRSALVEAAHFITEFYKLNDLMPDIRLIV</sequence>
<keyword evidence="2 5" id="KW-0378">Hydrolase</keyword>
<dbReference type="SUPFAM" id="SSF53187">
    <property type="entry name" value="Zn-dependent exopeptidases"/>
    <property type="match status" value="1"/>
</dbReference>
<protein>
    <submittedName>
        <fullName evidence="5">Carboxypeptidase G2</fullName>
        <ecNumber evidence="5">3.4.17.11</ecNumber>
    </submittedName>
</protein>
<name>A0A3S4VDD5_9PAST</name>
<dbReference type="InterPro" id="IPR011650">
    <property type="entry name" value="Peptidase_M20_dimer"/>
</dbReference>
<keyword evidence="1" id="KW-0479">Metal-binding</keyword>
<proteinExistence type="predicted"/>
<dbReference type="EMBL" id="LR134405">
    <property type="protein sequence ID" value="VEH66285.1"/>
    <property type="molecule type" value="Genomic_DNA"/>
</dbReference>
<dbReference type="InterPro" id="IPR050072">
    <property type="entry name" value="Peptidase_M20A"/>
</dbReference>
<accession>A0A3S4VDD5</accession>
<reference evidence="5 6" key="1">
    <citation type="submission" date="2018-12" db="EMBL/GenBank/DDBJ databases">
        <authorList>
            <consortium name="Pathogen Informatics"/>
        </authorList>
    </citation>
    <scope>NUCLEOTIDE SEQUENCE [LARGE SCALE GENOMIC DNA]</scope>
    <source>
        <strain evidence="5 6">NCTC8284</strain>
    </source>
</reference>
<evidence type="ECO:0000256" key="2">
    <source>
        <dbReference type="ARBA" id="ARBA00022801"/>
    </source>
</evidence>
<dbReference type="PANTHER" id="PTHR43808">
    <property type="entry name" value="ACETYLORNITHINE DEACETYLASE"/>
    <property type="match status" value="1"/>
</dbReference>
<organism evidence="5 6">
    <name type="scientific">Rodentibacter pneumotropicus</name>
    <dbReference type="NCBI Taxonomy" id="758"/>
    <lineage>
        <taxon>Bacteria</taxon>
        <taxon>Pseudomonadati</taxon>
        <taxon>Pseudomonadota</taxon>
        <taxon>Gammaproteobacteria</taxon>
        <taxon>Pasteurellales</taxon>
        <taxon>Pasteurellaceae</taxon>
        <taxon>Rodentibacter</taxon>
    </lineage>
</organism>
<dbReference type="KEGG" id="rpne:NCTC8284_01447"/>
<evidence type="ECO:0000259" key="4">
    <source>
        <dbReference type="Pfam" id="PF07687"/>
    </source>
</evidence>
<dbReference type="EC" id="3.4.17.11" evidence="5"/>
<gene>
    <name evidence="5" type="primary">cpg2_2</name>
    <name evidence="5" type="ORF">NCTC8284_01447</name>
</gene>
<dbReference type="Pfam" id="PF07687">
    <property type="entry name" value="M20_dimer"/>
    <property type="match status" value="1"/>
</dbReference>
<evidence type="ECO:0000256" key="3">
    <source>
        <dbReference type="ARBA" id="ARBA00023285"/>
    </source>
</evidence>
<dbReference type="Proteomes" id="UP000278733">
    <property type="component" value="Chromosome"/>
</dbReference>
<dbReference type="Gene3D" id="3.40.630.10">
    <property type="entry name" value="Zn peptidases"/>
    <property type="match status" value="1"/>
</dbReference>
<dbReference type="SUPFAM" id="SSF55031">
    <property type="entry name" value="Bacterial exopeptidase dimerisation domain"/>
    <property type="match status" value="1"/>
</dbReference>
<feature type="domain" description="Peptidase M20 dimerisation" evidence="4">
    <location>
        <begin position="52"/>
        <end position="95"/>
    </location>
</feature>
<dbReference type="GO" id="GO:0004180">
    <property type="term" value="F:carboxypeptidase activity"/>
    <property type="evidence" value="ECO:0007669"/>
    <property type="project" value="UniProtKB-KW"/>
</dbReference>
<evidence type="ECO:0000256" key="1">
    <source>
        <dbReference type="ARBA" id="ARBA00022723"/>
    </source>
</evidence>
<dbReference type="PANTHER" id="PTHR43808:SF9">
    <property type="entry name" value="BLL0789 PROTEIN"/>
    <property type="match status" value="1"/>
</dbReference>
<dbReference type="InterPro" id="IPR036264">
    <property type="entry name" value="Bact_exopeptidase_dim_dom"/>
</dbReference>